<proteinExistence type="predicted"/>
<accession>A0A117I4Q1</accession>
<feature type="region of interest" description="Disordered" evidence="1">
    <location>
        <begin position="1"/>
        <end position="23"/>
    </location>
</feature>
<keyword evidence="3" id="KW-1185">Reference proteome</keyword>
<dbReference type="STRING" id="146020.RMCB_1266"/>
<comment type="caution">
    <text evidence="2">The sequence shown here is derived from an EMBL/GenBank/DDBJ whole genome shotgun (WGS) entry which is preliminary data.</text>
</comment>
<evidence type="ECO:0000256" key="1">
    <source>
        <dbReference type="SAM" id="MobiDB-lite"/>
    </source>
</evidence>
<organism evidence="2 3">
    <name type="scientific">Mycolicibacterium brisbanense</name>
    <dbReference type="NCBI Taxonomy" id="146020"/>
    <lineage>
        <taxon>Bacteria</taxon>
        <taxon>Bacillati</taxon>
        <taxon>Actinomycetota</taxon>
        <taxon>Actinomycetes</taxon>
        <taxon>Mycobacteriales</taxon>
        <taxon>Mycobacteriaceae</taxon>
        <taxon>Mycolicibacterium</taxon>
    </lineage>
</organism>
<protein>
    <submittedName>
        <fullName evidence="2">Uncharacterized protein</fullName>
    </submittedName>
</protein>
<gene>
    <name evidence="2" type="ORF">RMCB_1266</name>
</gene>
<evidence type="ECO:0000313" key="2">
    <source>
        <dbReference type="EMBL" id="GAS87170.1"/>
    </source>
</evidence>
<dbReference type="EMBL" id="BCSX01000016">
    <property type="protein sequence ID" value="GAS87170.1"/>
    <property type="molecule type" value="Genomic_DNA"/>
</dbReference>
<dbReference type="Proteomes" id="UP000069620">
    <property type="component" value="Unassembled WGS sequence"/>
</dbReference>
<feature type="compositionally biased region" description="Polar residues" evidence="1">
    <location>
        <begin position="10"/>
        <end position="23"/>
    </location>
</feature>
<evidence type="ECO:0000313" key="3">
    <source>
        <dbReference type="Proteomes" id="UP000069620"/>
    </source>
</evidence>
<dbReference type="AlphaFoldDB" id="A0A117I4Q1"/>
<reference evidence="3" key="2">
    <citation type="submission" date="2016-02" db="EMBL/GenBank/DDBJ databases">
        <title>Draft genome sequence of five rapidly growing Mycobacterium species.</title>
        <authorList>
            <person name="Katahira K."/>
            <person name="Gotou Y."/>
            <person name="Iida K."/>
            <person name="Ogura Y."/>
            <person name="Hayashi T."/>
        </authorList>
    </citation>
    <scope>NUCLEOTIDE SEQUENCE [LARGE SCALE GENOMIC DNA]</scope>
    <source>
        <strain evidence="3">JCM15654</strain>
    </source>
</reference>
<sequence>MSRHRRDGAPTQTEAAMSTAPLQSRTRLSARSLGPCLVVAAVTSFSRGPRLRSMVEAIAADPVSPSVAGAFVLPMGLVVIAPHPFSRGPAAIVVSLLGWLTTFKGLAPLAFPHTYLSVTYVGGALTRSHSGSHQSVHPTPDLPRAA</sequence>
<name>A0A117I4Q1_9MYCO</name>
<reference evidence="3" key="1">
    <citation type="journal article" date="2016" name="Genome Announc.">
        <title>Draft Genome Sequences of Five Rapidly Growing Mycobacterium Species, M. thermoresistibile, M. fortuitum subsp. acetamidolyticum, M. canariasense, M. brisbanense, and M. novocastrense.</title>
        <authorList>
            <person name="Katahira K."/>
            <person name="Ogura Y."/>
            <person name="Gotoh Y."/>
            <person name="Hayashi T."/>
        </authorList>
    </citation>
    <scope>NUCLEOTIDE SEQUENCE [LARGE SCALE GENOMIC DNA]</scope>
    <source>
        <strain evidence="3">JCM15654</strain>
    </source>
</reference>